<dbReference type="EMBL" id="MU276133">
    <property type="protein sequence ID" value="KAI0041280.1"/>
    <property type="molecule type" value="Genomic_DNA"/>
</dbReference>
<sequence>MSSDSVAVEGPSIIYRGPSQTGPSGPCAILGPFRLVNHDCNPNCHISPIPQTAACTVTTVRNVEPGEDITVKYSKSGYYREGCACKTC</sequence>
<reference evidence="1" key="1">
    <citation type="submission" date="2021-02" db="EMBL/GenBank/DDBJ databases">
        <authorList>
            <consortium name="DOE Joint Genome Institute"/>
            <person name="Ahrendt S."/>
            <person name="Looney B.P."/>
            <person name="Miyauchi S."/>
            <person name="Morin E."/>
            <person name="Drula E."/>
            <person name="Courty P.E."/>
            <person name="Chicoki N."/>
            <person name="Fauchery L."/>
            <person name="Kohler A."/>
            <person name="Kuo A."/>
            <person name="Labutti K."/>
            <person name="Pangilinan J."/>
            <person name="Lipzen A."/>
            <person name="Riley R."/>
            <person name="Andreopoulos W."/>
            <person name="He G."/>
            <person name="Johnson J."/>
            <person name="Barry K.W."/>
            <person name="Grigoriev I.V."/>
            <person name="Nagy L."/>
            <person name="Hibbett D."/>
            <person name="Henrissat B."/>
            <person name="Matheny P.B."/>
            <person name="Labbe J."/>
            <person name="Martin F."/>
        </authorList>
    </citation>
    <scope>NUCLEOTIDE SEQUENCE</scope>
    <source>
        <strain evidence="1">FP105234-sp</strain>
    </source>
</reference>
<evidence type="ECO:0000313" key="1">
    <source>
        <dbReference type="EMBL" id="KAI0041280.1"/>
    </source>
</evidence>
<gene>
    <name evidence="1" type="ORF">FA95DRAFT_1453117</name>
</gene>
<evidence type="ECO:0000313" key="2">
    <source>
        <dbReference type="Proteomes" id="UP000814033"/>
    </source>
</evidence>
<name>A0ACB8RCI7_9AGAM</name>
<comment type="caution">
    <text evidence="1">The sequence shown here is derived from an EMBL/GenBank/DDBJ whole genome shotgun (WGS) entry which is preliminary data.</text>
</comment>
<protein>
    <submittedName>
        <fullName evidence="1">Uncharacterized protein</fullName>
    </submittedName>
</protein>
<keyword evidence="2" id="KW-1185">Reference proteome</keyword>
<dbReference type="Proteomes" id="UP000814033">
    <property type="component" value="Unassembled WGS sequence"/>
</dbReference>
<reference evidence="1" key="2">
    <citation type="journal article" date="2022" name="New Phytol.">
        <title>Evolutionary transition to the ectomycorrhizal habit in the genomes of a hyperdiverse lineage of mushroom-forming fungi.</title>
        <authorList>
            <person name="Looney B."/>
            <person name="Miyauchi S."/>
            <person name="Morin E."/>
            <person name="Drula E."/>
            <person name="Courty P.E."/>
            <person name="Kohler A."/>
            <person name="Kuo A."/>
            <person name="LaButti K."/>
            <person name="Pangilinan J."/>
            <person name="Lipzen A."/>
            <person name="Riley R."/>
            <person name="Andreopoulos W."/>
            <person name="He G."/>
            <person name="Johnson J."/>
            <person name="Nolan M."/>
            <person name="Tritt A."/>
            <person name="Barry K.W."/>
            <person name="Grigoriev I.V."/>
            <person name="Nagy L.G."/>
            <person name="Hibbett D."/>
            <person name="Henrissat B."/>
            <person name="Matheny P.B."/>
            <person name="Labbe J."/>
            <person name="Martin F.M."/>
        </authorList>
    </citation>
    <scope>NUCLEOTIDE SEQUENCE</scope>
    <source>
        <strain evidence="1">FP105234-sp</strain>
    </source>
</reference>
<accession>A0ACB8RCI7</accession>
<proteinExistence type="predicted"/>
<feature type="non-terminal residue" evidence="1">
    <location>
        <position position="88"/>
    </location>
</feature>
<organism evidence="1 2">
    <name type="scientific">Auriscalpium vulgare</name>
    <dbReference type="NCBI Taxonomy" id="40419"/>
    <lineage>
        <taxon>Eukaryota</taxon>
        <taxon>Fungi</taxon>
        <taxon>Dikarya</taxon>
        <taxon>Basidiomycota</taxon>
        <taxon>Agaricomycotina</taxon>
        <taxon>Agaricomycetes</taxon>
        <taxon>Russulales</taxon>
        <taxon>Auriscalpiaceae</taxon>
        <taxon>Auriscalpium</taxon>
    </lineage>
</organism>